<proteinExistence type="predicted"/>
<organism evidence="2 3">
    <name type="scientific">Planoprotostelium fungivorum</name>
    <dbReference type="NCBI Taxonomy" id="1890364"/>
    <lineage>
        <taxon>Eukaryota</taxon>
        <taxon>Amoebozoa</taxon>
        <taxon>Evosea</taxon>
        <taxon>Variosea</taxon>
        <taxon>Cavosteliida</taxon>
        <taxon>Cavosteliaceae</taxon>
        <taxon>Planoprotostelium</taxon>
    </lineage>
</organism>
<gene>
    <name evidence="2" type="ORF">PROFUN_05975</name>
</gene>
<feature type="region of interest" description="Disordered" evidence="1">
    <location>
        <begin position="135"/>
        <end position="262"/>
    </location>
</feature>
<name>A0A2P6NPA4_9EUKA</name>
<feature type="compositionally biased region" description="Polar residues" evidence="1">
    <location>
        <begin position="139"/>
        <end position="155"/>
    </location>
</feature>
<evidence type="ECO:0000313" key="2">
    <source>
        <dbReference type="EMBL" id="PRP85783.1"/>
    </source>
</evidence>
<keyword evidence="3" id="KW-1185">Reference proteome</keyword>
<feature type="compositionally biased region" description="Basic and acidic residues" evidence="1">
    <location>
        <begin position="158"/>
        <end position="196"/>
    </location>
</feature>
<dbReference type="EMBL" id="MDYQ01000039">
    <property type="protein sequence ID" value="PRP85783.1"/>
    <property type="molecule type" value="Genomic_DNA"/>
</dbReference>
<dbReference type="InterPro" id="IPR046331">
    <property type="entry name" value="GPAM1-like"/>
</dbReference>
<dbReference type="AlphaFoldDB" id="A0A2P6NPA4"/>
<accession>A0A2P6NPA4</accession>
<feature type="region of interest" description="Disordered" evidence="1">
    <location>
        <begin position="1"/>
        <end position="90"/>
    </location>
</feature>
<dbReference type="PANTHER" id="PTHR46370">
    <property type="entry name" value="GPALPP MOTIFS-CONTAINING PROTEIN 1"/>
    <property type="match status" value="1"/>
</dbReference>
<sequence length="299" mass="33717">MSSVGPSLPPGFVRQTTPIEEEKPQDAPSNVGPADPNAAPTPKRSYGVFAKPPSEEETRATSLNTRTDEVIGPRMATPETAEEAERKQQLLDEKARNVELEEWKRVREGETAKKVNREEWMLHLPEGRNIATMGGARQFSKSGTAGQQLDKSWTTVGGKEDASEITKRTRQQIEEERIRAESLAVEEKLAQNDRVRGPSLVEIHSQKKQKRGDSSSSDSEHEKKKKKEKKSKKSKKDKKSKKLKKEREPPKPELVGYSKPFDRETHIVHRQMDAGRVQGMIRDAKSLHSNFVSGTNKYQ</sequence>
<evidence type="ECO:0000313" key="3">
    <source>
        <dbReference type="Proteomes" id="UP000241769"/>
    </source>
</evidence>
<reference evidence="2 3" key="1">
    <citation type="journal article" date="2018" name="Genome Biol. Evol.">
        <title>Multiple Roots of Fruiting Body Formation in Amoebozoa.</title>
        <authorList>
            <person name="Hillmann F."/>
            <person name="Forbes G."/>
            <person name="Novohradska S."/>
            <person name="Ferling I."/>
            <person name="Riege K."/>
            <person name="Groth M."/>
            <person name="Westermann M."/>
            <person name="Marz M."/>
            <person name="Spaller T."/>
            <person name="Winckler T."/>
            <person name="Schaap P."/>
            <person name="Glockner G."/>
        </authorList>
    </citation>
    <scope>NUCLEOTIDE SEQUENCE [LARGE SCALE GENOMIC DNA]</scope>
    <source>
        <strain evidence="2 3">Jena</strain>
    </source>
</reference>
<evidence type="ECO:0000256" key="1">
    <source>
        <dbReference type="SAM" id="MobiDB-lite"/>
    </source>
</evidence>
<comment type="caution">
    <text evidence="2">The sequence shown here is derived from an EMBL/GenBank/DDBJ whole genome shotgun (WGS) entry which is preliminary data.</text>
</comment>
<dbReference type="Proteomes" id="UP000241769">
    <property type="component" value="Unassembled WGS sequence"/>
</dbReference>
<feature type="compositionally biased region" description="Basic residues" evidence="1">
    <location>
        <begin position="223"/>
        <end position="244"/>
    </location>
</feature>
<dbReference type="PANTHER" id="PTHR46370:SF1">
    <property type="entry name" value="GPALPP MOTIFS-CONTAINING PROTEIN 1"/>
    <property type="match status" value="1"/>
</dbReference>
<protein>
    <submittedName>
        <fullName evidence="2">Uncharacterized protein</fullName>
    </submittedName>
</protein>
<dbReference type="InParanoid" id="A0A2P6NPA4"/>